<keyword evidence="1" id="KW-0560">Oxidoreductase</keyword>
<dbReference type="GO" id="GO:0016627">
    <property type="term" value="F:oxidoreductase activity, acting on the CH-CH group of donors"/>
    <property type="evidence" value="ECO:0007669"/>
    <property type="project" value="TreeGrafter"/>
</dbReference>
<dbReference type="Gene3D" id="2.30.110.10">
    <property type="entry name" value="Electron Transport, Fmn-binding Protein, Chain A"/>
    <property type="match status" value="1"/>
</dbReference>
<reference evidence="3 4" key="1">
    <citation type="journal article" date="2018" name="Front. Microbiol.">
        <title>Genetic and Phylogenetic Characteristics of Pasteurella multocida Isolates From Different Host Species.</title>
        <authorList>
            <person name="Peng Z."/>
            <person name="Liang W."/>
            <person name="Wang F."/>
            <person name="Xu Z."/>
            <person name="Xie Z."/>
            <person name="Lian Z."/>
            <person name="Hua L."/>
            <person name="Zhou R."/>
            <person name="Chen H."/>
            <person name="Wu B."/>
        </authorList>
    </citation>
    <scope>NUCLEOTIDE SEQUENCE [LARGE SCALE GENOMIC DNA]</scope>
    <source>
        <strain evidence="3 4">HNA06</strain>
    </source>
</reference>
<dbReference type="InterPro" id="IPR014419">
    <property type="entry name" value="HutZ"/>
</dbReference>
<dbReference type="GO" id="GO:0070967">
    <property type="term" value="F:coenzyme F420 binding"/>
    <property type="evidence" value="ECO:0007669"/>
    <property type="project" value="TreeGrafter"/>
</dbReference>
<dbReference type="InterPro" id="IPR012349">
    <property type="entry name" value="Split_barrel_FMN-bd"/>
</dbReference>
<proteinExistence type="predicted"/>
<dbReference type="GO" id="GO:0005829">
    <property type="term" value="C:cytosol"/>
    <property type="evidence" value="ECO:0007669"/>
    <property type="project" value="TreeGrafter"/>
</dbReference>
<dbReference type="EMBL" id="PPVL01000001">
    <property type="protein sequence ID" value="NNI77931.1"/>
    <property type="molecule type" value="Genomic_DNA"/>
</dbReference>
<dbReference type="SUPFAM" id="SSF50475">
    <property type="entry name" value="FMN-binding split barrel"/>
    <property type="match status" value="1"/>
</dbReference>
<comment type="caution">
    <text evidence="3">The sequence shown here is derived from an EMBL/GenBank/DDBJ whole genome shotgun (WGS) entry which is preliminary data.</text>
</comment>
<organism evidence="3 4">
    <name type="scientific">Pasteurella multocida</name>
    <dbReference type="NCBI Taxonomy" id="747"/>
    <lineage>
        <taxon>Bacteria</taxon>
        <taxon>Pseudomonadati</taxon>
        <taxon>Pseudomonadota</taxon>
        <taxon>Gammaproteobacteria</taxon>
        <taxon>Pasteurellales</taxon>
        <taxon>Pasteurellaceae</taxon>
        <taxon>Pasteurella</taxon>
    </lineage>
</organism>
<evidence type="ECO:0000313" key="3">
    <source>
        <dbReference type="EMBL" id="NNI77931.1"/>
    </source>
</evidence>
<name>A0A849CCQ5_PASMD</name>
<accession>A0A849CCQ5</accession>
<dbReference type="AlphaFoldDB" id="A0A849CCQ5"/>
<gene>
    <name evidence="3" type="ORF">C2800_00560</name>
</gene>
<feature type="domain" description="Pyridoxamine 5'-phosphate oxidase N-terminal" evidence="2">
    <location>
        <begin position="15"/>
        <end position="145"/>
    </location>
</feature>
<dbReference type="RefSeq" id="WP_061406229.1">
    <property type="nucleotide sequence ID" value="NZ_CP033597.1"/>
</dbReference>
<dbReference type="PIRSF" id="PIRSF004633">
    <property type="entry name" value="UCP_PLP_oxd"/>
    <property type="match status" value="1"/>
</dbReference>
<dbReference type="PANTHER" id="PTHR35176">
    <property type="entry name" value="HEME OXYGENASE HI_0854-RELATED"/>
    <property type="match status" value="1"/>
</dbReference>
<dbReference type="InterPro" id="IPR052019">
    <property type="entry name" value="F420H2_bilvrd_red/Heme_oxyg"/>
</dbReference>
<evidence type="ECO:0000256" key="1">
    <source>
        <dbReference type="ARBA" id="ARBA00023002"/>
    </source>
</evidence>
<sequence length="180" mass="20341">MSEERQQILQAKISTEIVDFRNACQTIQLATVNEKGEPNASYAPFAYHNDCYVVLISEMARHARNLQQVPKVSLMLIEDEKTARELFARKRLTTNAEARLIEKESEEGKQLLAALRQRYGERIDGLARLSDFKLFSLSPKQSLYVKGFGQAFHVDKDGKILHLRGGHGHGHGHGQTSSHQ</sequence>
<dbReference type="PANTHER" id="PTHR35176:SF6">
    <property type="entry name" value="HEME OXYGENASE HI_0854-RELATED"/>
    <property type="match status" value="1"/>
</dbReference>
<evidence type="ECO:0000313" key="4">
    <source>
        <dbReference type="Proteomes" id="UP000540079"/>
    </source>
</evidence>
<dbReference type="Proteomes" id="UP000540079">
    <property type="component" value="Unassembled WGS sequence"/>
</dbReference>
<dbReference type="InterPro" id="IPR011576">
    <property type="entry name" value="Pyridox_Oxase_N"/>
</dbReference>
<dbReference type="Pfam" id="PF01243">
    <property type="entry name" value="PNPOx_N"/>
    <property type="match status" value="1"/>
</dbReference>
<protein>
    <submittedName>
        <fullName evidence="3">Heme utilization protein HutZ</fullName>
    </submittedName>
</protein>
<evidence type="ECO:0000259" key="2">
    <source>
        <dbReference type="Pfam" id="PF01243"/>
    </source>
</evidence>